<dbReference type="SMART" id="SM00225">
    <property type="entry name" value="BTB"/>
    <property type="match status" value="1"/>
</dbReference>
<keyword evidence="4" id="KW-0677">Repeat</keyword>
<evidence type="ECO:0000259" key="14">
    <source>
        <dbReference type="PROSITE" id="PS50157"/>
    </source>
</evidence>
<evidence type="ECO:0000256" key="1">
    <source>
        <dbReference type="ARBA" id="ARBA00004123"/>
    </source>
</evidence>
<dbReference type="GO" id="GO:0003677">
    <property type="term" value="F:DNA binding"/>
    <property type="evidence" value="ECO:0007669"/>
    <property type="project" value="UniProtKB-KW"/>
</dbReference>
<dbReference type="PROSITE" id="PS50097">
    <property type="entry name" value="BTB"/>
    <property type="match status" value="1"/>
</dbReference>
<feature type="domain" description="C2H2-type" evidence="14">
    <location>
        <begin position="361"/>
        <end position="388"/>
    </location>
</feature>
<dbReference type="AlphaFoldDB" id="A0A498N1E9"/>
<name>A0A498N1E9_LABRO</name>
<dbReference type="STRING" id="84645.A0A498N1E9"/>
<dbReference type="Pfam" id="PF00651">
    <property type="entry name" value="BTB"/>
    <property type="match status" value="1"/>
</dbReference>
<feature type="region of interest" description="Disordered" evidence="12">
    <location>
        <begin position="119"/>
        <end position="249"/>
    </location>
</feature>
<dbReference type="Gene3D" id="3.30.160.60">
    <property type="entry name" value="Classic Zinc Finger"/>
    <property type="match status" value="10"/>
</dbReference>
<dbReference type="InterPro" id="IPR036236">
    <property type="entry name" value="Znf_C2H2_sf"/>
</dbReference>
<dbReference type="EMBL" id="QBIY01012082">
    <property type="protein sequence ID" value="RXN26880.1"/>
    <property type="molecule type" value="Genomic_DNA"/>
</dbReference>
<dbReference type="CDD" id="cd18206">
    <property type="entry name" value="BTB_POZ_ZBTB17_MIZ1"/>
    <property type="match status" value="1"/>
</dbReference>
<dbReference type="InterPro" id="IPR013087">
    <property type="entry name" value="Znf_C2H2_type"/>
</dbReference>
<protein>
    <submittedName>
        <fullName evidence="15">Zinc finger and BTB domain-containing 17-like isoform X2</fullName>
    </submittedName>
</protein>
<dbReference type="GO" id="GO:0045893">
    <property type="term" value="P:positive regulation of DNA-templated transcription"/>
    <property type="evidence" value="ECO:0007669"/>
    <property type="project" value="UniProtKB-ARBA"/>
</dbReference>
<evidence type="ECO:0000256" key="6">
    <source>
        <dbReference type="ARBA" id="ARBA00022833"/>
    </source>
</evidence>
<feature type="compositionally biased region" description="Basic and acidic residues" evidence="12">
    <location>
        <begin position="209"/>
        <end position="220"/>
    </location>
</feature>
<evidence type="ECO:0000256" key="10">
    <source>
        <dbReference type="ARBA" id="ARBA00023242"/>
    </source>
</evidence>
<evidence type="ECO:0000256" key="12">
    <source>
        <dbReference type="SAM" id="MobiDB-lite"/>
    </source>
</evidence>
<accession>A0A498N1E9</accession>
<feature type="domain" description="C2H2-type" evidence="14">
    <location>
        <begin position="305"/>
        <end position="332"/>
    </location>
</feature>
<keyword evidence="7" id="KW-0805">Transcription regulation</keyword>
<keyword evidence="16" id="KW-1185">Reference proteome</keyword>
<dbReference type="FunFam" id="3.30.160.60:FF:004080">
    <property type="match status" value="1"/>
</dbReference>
<keyword evidence="8" id="KW-0238">DNA-binding</keyword>
<evidence type="ECO:0000256" key="3">
    <source>
        <dbReference type="ARBA" id="ARBA00022723"/>
    </source>
</evidence>
<keyword evidence="10" id="KW-0539">Nucleus</keyword>
<dbReference type="InterPro" id="IPR011333">
    <property type="entry name" value="SKP1/BTB/POZ_sf"/>
</dbReference>
<dbReference type="PROSITE" id="PS00028">
    <property type="entry name" value="ZINC_FINGER_C2H2_1"/>
    <property type="match status" value="9"/>
</dbReference>
<feature type="compositionally biased region" description="Basic and acidic residues" evidence="12">
    <location>
        <begin position="728"/>
        <end position="739"/>
    </location>
</feature>
<feature type="domain" description="C2H2-type" evidence="14">
    <location>
        <begin position="417"/>
        <end position="444"/>
    </location>
</feature>
<dbReference type="Pfam" id="PF00096">
    <property type="entry name" value="zf-C2H2"/>
    <property type="match status" value="6"/>
</dbReference>
<evidence type="ECO:0000313" key="15">
    <source>
        <dbReference type="EMBL" id="RXN26880.1"/>
    </source>
</evidence>
<organism evidence="15 16">
    <name type="scientific">Labeo rohita</name>
    <name type="common">Indian major carp</name>
    <name type="synonym">Cyprinus rohita</name>
    <dbReference type="NCBI Taxonomy" id="84645"/>
    <lineage>
        <taxon>Eukaryota</taxon>
        <taxon>Metazoa</taxon>
        <taxon>Chordata</taxon>
        <taxon>Craniata</taxon>
        <taxon>Vertebrata</taxon>
        <taxon>Euteleostomi</taxon>
        <taxon>Actinopterygii</taxon>
        <taxon>Neopterygii</taxon>
        <taxon>Teleostei</taxon>
        <taxon>Ostariophysi</taxon>
        <taxon>Cypriniformes</taxon>
        <taxon>Cyprinidae</taxon>
        <taxon>Labeoninae</taxon>
        <taxon>Labeonini</taxon>
        <taxon>Labeo</taxon>
    </lineage>
</organism>
<keyword evidence="6" id="KW-0862">Zinc</keyword>
<sequence length="739" mass="81566">MDFPWHSGKVLGQLNEQRQLGLLCDCTFVVDGVDFKAHKAVLAACSAYFRTLFLDQKDVVHLDISNAAGLEQVLEFMYTAKLTLNPQNIEDVIAVATFLQMQEIVNACSAFQSLTVPASSKPVTEPVEEQPKSVRKPEDSSSQEEQESHSVTQNAVSEVKEAPAQSETTETQEAASDTTEKQSTKTLRAVSKISGPSKTRQKKPGGVDPKNETEEERATKEIPQYEDDPSDADYTPKVSQRAAAKRSYVSTRRSKSKYAAVHTSTEGNFSESPLKPYCCSTCGKSYRQISLLNLHRKRHTDEARYSCEDCGKLFTTSGNLKRHQLVHSGEKPYHCDYCERAFSDPTAKMRHLETHDTDKGHKCQHCDKKFNQLGNLKAHLKIHIADGPLKCKECGKQFTTSGNLKRHLRVHSGEKPFVCMHCQRAFADPGALQRHVRIHTGEKPCLCLICGKGFTQASSLIAHSSQLANHIRHHDNIRPHKCHTCNKAFVNVGDLSKHIIIHTGEKPFLCDKCGRGFNRVDNLRSHVKTVHQGKAGMKRLVVAEEDEGEEKMLADSTPDSELNNEVNIVTVTTDDIVTLATEALAASAVAQLTVVPVATSVSADETEALKAEITKAVEKVQEADPNTQILYACDSCGEKFLDASSLAQHVRIHTAQALVMFQADSDFYQQYAGDGTWQTTEQVIQGGELLFRTREEDAEEGEGALAQSESQTETGEEETSTQAETEEGSGKAESESQGQ</sequence>
<keyword evidence="9" id="KW-0804">Transcription</keyword>
<dbReference type="FunFam" id="3.30.160.60:FF:002343">
    <property type="entry name" value="Zinc finger protein 33A"/>
    <property type="match status" value="1"/>
</dbReference>
<dbReference type="PANTHER" id="PTHR24394">
    <property type="entry name" value="ZINC FINGER PROTEIN"/>
    <property type="match status" value="1"/>
</dbReference>
<feature type="domain" description="C2H2-type" evidence="14">
    <location>
        <begin position="480"/>
        <end position="507"/>
    </location>
</feature>
<evidence type="ECO:0000256" key="5">
    <source>
        <dbReference type="ARBA" id="ARBA00022771"/>
    </source>
</evidence>
<feature type="compositionally biased region" description="Low complexity" evidence="12">
    <location>
        <begin position="703"/>
        <end position="713"/>
    </location>
</feature>
<dbReference type="PROSITE" id="PS50157">
    <property type="entry name" value="ZINC_FINGER_C2H2_2"/>
    <property type="match status" value="10"/>
</dbReference>
<dbReference type="FunFam" id="3.30.160.60:FF:000831">
    <property type="entry name" value="Zinc finger and BTB domain-containing protein 17"/>
    <property type="match status" value="1"/>
</dbReference>
<dbReference type="FunFam" id="3.30.710.10:FF:000048">
    <property type="entry name" value="zinc finger and BTB domain-containing protein 17"/>
    <property type="match status" value="1"/>
</dbReference>
<feature type="compositionally biased region" description="Basic and acidic residues" evidence="12">
    <location>
        <begin position="129"/>
        <end position="139"/>
    </location>
</feature>
<gene>
    <name evidence="15" type="ORF">ROHU_020333</name>
</gene>
<feature type="compositionally biased region" description="Acidic residues" evidence="12">
    <location>
        <begin position="714"/>
        <end position="727"/>
    </location>
</feature>
<dbReference type="PANTHER" id="PTHR24394:SF52">
    <property type="entry name" value="ZINC FINGER AND BTB DOMAIN CONTAINING 17"/>
    <property type="match status" value="1"/>
</dbReference>
<feature type="domain" description="C2H2-type" evidence="14">
    <location>
        <begin position="508"/>
        <end position="536"/>
    </location>
</feature>
<evidence type="ECO:0000256" key="9">
    <source>
        <dbReference type="ARBA" id="ARBA00023163"/>
    </source>
</evidence>
<dbReference type="FunFam" id="3.30.160.60:FF:000688">
    <property type="entry name" value="zinc finger protein 197 isoform X1"/>
    <property type="match status" value="1"/>
</dbReference>
<evidence type="ECO:0000256" key="2">
    <source>
        <dbReference type="ARBA" id="ARBA00006991"/>
    </source>
</evidence>
<reference evidence="15 16" key="1">
    <citation type="submission" date="2018-03" db="EMBL/GenBank/DDBJ databases">
        <title>Draft genome sequence of Rohu Carp (Labeo rohita).</title>
        <authorList>
            <person name="Das P."/>
            <person name="Kushwaha B."/>
            <person name="Joshi C.G."/>
            <person name="Kumar D."/>
            <person name="Nagpure N.S."/>
            <person name="Sahoo L."/>
            <person name="Das S.P."/>
            <person name="Bit A."/>
            <person name="Patnaik S."/>
            <person name="Meher P.K."/>
            <person name="Jayasankar P."/>
            <person name="Koringa P.G."/>
            <person name="Patel N.V."/>
            <person name="Hinsu A.T."/>
            <person name="Kumar R."/>
            <person name="Pandey M."/>
            <person name="Agarwal S."/>
            <person name="Srivastava S."/>
            <person name="Singh M."/>
            <person name="Iquebal M.A."/>
            <person name="Jaiswal S."/>
            <person name="Angadi U.B."/>
            <person name="Kumar N."/>
            <person name="Raza M."/>
            <person name="Shah T.M."/>
            <person name="Rai A."/>
            <person name="Jena J.K."/>
        </authorList>
    </citation>
    <scope>NUCLEOTIDE SEQUENCE [LARGE SCALE GENOMIC DNA]</scope>
    <source>
        <strain evidence="15">DASCIFA01</strain>
        <tissue evidence="15">Testis</tissue>
    </source>
</reference>
<dbReference type="SUPFAM" id="SSF57667">
    <property type="entry name" value="beta-beta-alpha zinc fingers"/>
    <property type="match status" value="6"/>
</dbReference>
<dbReference type="SUPFAM" id="SSF54695">
    <property type="entry name" value="POZ domain"/>
    <property type="match status" value="1"/>
</dbReference>
<feature type="domain" description="BTB" evidence="13">
    <location>
        <begin position="24"/>
        <end position="86"/>
    </location>
</feature>
<dbReference type="FunFam" id="3.30.160.60:FF:002210">
    <property type="entry name" value="Zinc finger and BTB domain containing 17"/>
    <property type="match status" value="1"/>
</dbReference>
<dbReference type="GO" id="GO:0000981">
    <property type="term" value="F:DNA-binding transcription factor activity, RNA polymerase II-specific"/>
    <property type="evidence" value="ECO:0007669"/>
    <property type="project" value="TreeGrafter"/>
</dbReference>
<evidence type="ECO:0000256" key="4">
    <source>
        <dbReference type="ARBA" id="ARBA00022737"/>
    </source>
</evidence>
<feature type="domain" description="C2H2-type" evidence="14">
    <location>
        <begin position="389"/>
        <end position="416"/>
    </location>
</feature>
<feature type="domain" description="C2H2-type" evidence="14">
    <location>
        <begin position="445"/>
        <end position="479"/>
    </location>
</feature>
<evidence type="ECO:0000259" key="13">
    <source>
        <dbReference type="PROSITE" id="PS50097"/>
    </source>
</evidence>
<comment type="subcellular location">
    <subcellularLocation>
        <location evidence="1">Nucleus</location>
    </subcellularLocation>
</comment>
<dbReference type="Pfam" id="PF13912">
    <property type="entry name" value="zf-C2H2_6"/>
    <property type="match status" value="1"/>
</dbReference>
<evidence type="ECO:0000256" key="11">
    <source>
        <dbReference type="PROSITE-ProRule" id="PRU00042"/>
    </source>
</evidence>
<evidence type="ECO:0000256" key="7">
    <source>
        <dbReference type="ARBA" id="ARBA00023015"/>
    </source>
</evidence>
<dbReference type="FunFam" id="3.30.160.60:FF:001032">
    <property type="entry name" value="zinc finger and BTB domain-containing protein 17 isoform X1"/>
    <property type="match status" value="1"/>
</dbReference>
<dbReference type="SMART" id="SM00355">
    <property type="entry name" value="ZnF_C2H2"/>
    <property type="match status" value="10"/>
</dbReference>
<dbReference type="Proteomes" id="UP000290572">
    <property type="component" value="Unassembled WGS sequence"/>
</dbReference>
<dbReference type="FunFam" id="3.30.160.60:FF:001485">
    <property type="entry name" value="Krueppel-related zinc finger protein"/>
    <property type="match status" value="1"/>
</dbReference>
<comment type="similarity">
    <text evidence="2">Belongs to the krueppel C2H2-type zinc-finger protein family.</text>
</comment>
<feature type="domain" description="C2H2-type" evidence="14">
    <location>
        <begin position="333"/>
        <end position="360"/>
    </location>
</feature>
<evidence type="ECO:0000313" key="16">
    <source>
        <dbReference type="Proteomes" id="UP000290572"/>
    </source>
</evidence>
<comment type="caution">
    <text evidence="15">The sequence shown here is derived from an EMBL/GenBank/DDBJ whole genome shotgun (WGS) entry which is preliminary data.</text>
</comment>
<dbReference type="Gene3D" id="3.30.710.10">
    <property type="entry name" value="Potassium Channel Kv1.1, Chain A"/>
    <property type="match status" value="1"/>
</dbReference>
<feature type="region of interest" description="Disordered" evidence="12">
    <location>
        <begin position="693"/>
        <end position="739"/>
    </location>
</feature>
<dbReference type="GO" id="GO:0005634">
    <property type="term" value="C:nucleus"/>
    <property type="evidence" value="ECO:0007669"/>
    <property type="project" value="UniProtKB-SubCell"/>
</dbReference>
<feature type="domain" description="C2H2-type" evidence="14">
    <location>
        <begin position="631"/>
        <end position="658"/>
    </location>
</feature>
<dbReference type="InterPro" id="IPR000210">
    <property type="entry name" value="BTB/POZ_dom"/>
</dbReference>
<feature type="domain" description="C2H2-type" evidence="14">
    <location>
        <begin position="277"/>
        <end position="304"/>
    </location>
</feature>
<dbReference type="GO" id="GO:0008270">
    <property type="term" value="F:zinc ion binding"/>
    <property type="evidence" value="ECO:0007669"/>
    <property type="project" value="UniProtKB-KW"/>
</dbReference>
<evidence type="ECO:0000256" key="8">
    <source>
        <dbReference type="ARBA" id="ARBA00023125"/>
    </source>
</evidence>
<keyword evidence="5 11" id="KW-0863">Zinc-finger</keyword>
<proteinExistence type="inferred from homology"/>
<feature type="compositionally biased region" description="Polar residues" evidence="12">
    <location>
        <begin position="165"/>
        <end position="177"/>
    </location>
</feature>
<dbReference type="FunFam" id="3.30.160.60:FF:000225">
    <property type="entry name" value="zinc finger and BTB domain-containing protein 17 isoform X2"/>
    <property type="match status" value="1"/>
</dbReference>
<keyword evidence="3" id="KW-0479">Metal-binding</keyword>